<protein>
    <submittedName>
        <fullName evidence="6">Transcriptional regulator</fullName>
    </submittedName>
</protein>
<dbReference type="eggNOG" id="COG0583">
    <property type="taxonomic scope" value="Bacteria"/>
</dbReference>
<dbReference type="PANTHER" id="PTHR30579">
    <property type="entry name" value="TRANSCRIPTIONAL REGULATOR"/>
    <property type="match status" value="1"/>
</dbReference>
<dbReference type="PROSITE" id="PS50931">
    <property type="entry name" value="HTH_LYSR"/>
    <property type="match status" value="1"/>
</dbReference>
<dbReference type="OrthoDB" id="6630739at2"/>
<evidence type="ECO:0000259" key="5">
    <source>
        <dbReference type="PROSITE" id="PS50931"/>
    </source>
</evidence>
<dbReference type="RefSeq" id="WP_015697734.1">
    <property type="nucleotide sequence ID" value="NC_016818.1"/>
</dbReference>
<dbReference type="HOGENOM" id="CLU_079913_0_0_6"/>
<proteinExistence type="inferred from homology"/>
<keyword evidence="2" id="KW-0805">Transcription regulation</keyword>
<dbReference type="SUPFAM" id="SSF46785">
    <property type="entry name" value="Winged helix' DNA-binding domain"/>
    <property type="match status" value="1"/>
</dbReference>
<dbReference type="InterPro" id="IPR000847">
    <property type="entry name" value="LysR_HTH_N"/>
</dbReference>
<dbReference type="KEGG" id="raq:Rahaq2_2750"/>
<dbReference type="InterPro" id="IPR036390">
    <property type="entry name" value="WH_DNA-bd_sf"/>
</dbReference>
<evidence type="ECO:0000256" key="3">
    <source>
        <dbReference type="ARBA" id="ARBA00023125"/>
    </source>
</evidence>
<evidence type="ECO:0000256" key="4">
    <source>
        <dbReference type="ARBA" id="ARBA00023163"/>
    </source>
</evidence>
<sequence>MSNFIAKNVQYFIRVAQKKSIVHAADDLCITYSPLYKIIKELEKDLGKKLFFKKDNLLELTEFGKHLYEALHPLYQTLDSLESTLFRRKKNYFVTFIVDEQCPDFISHQIISLNKNIHFDNILHESIDESTLCSTLNNYSNSAIISLNHFTHDKMISSIELISVECCLAIPCKYKDQPISETIKELPILQNASNKIMHTLISIISDSLIENKIAPTITTSKHDIATNLELIAKGGYMGIFPKKIVSFINHPGVCFTEPDHKKLRLPYKAYFLTSNAKQIEEICTQLK</sequence>
<keyword evidence="4" id="KW-0804">Transcription</keyword>
<dbReference type="PANTHER" id="PTHR30579:SF0">
    <property type="entry name" value="HTH-TYPE TRANSCRIPTIONAL ACTIVATOR ALLS"/>
    <property type="match status" value="1"/>
</dbReference>
<dbReference type="Pfam" id="PF00126">
    <property type="entry name" value="HTH_1"/>
    <property type="match status" value="1"/>
</dbReference>
<dbReference type="PATRIC" id="fig|745277.3.peg.2630"/>
<dbReference type="InterPro" id="IPR036388">
    <property type="entry name" value="WH-like_DNA-bd_sf"/>
</dbReference>
<keyword evidence="7" id="KW-1185">Reference proteome</keyword>
<dbReference type="AlphaFoldDB" id="H2ISD7"/>
<evidence type="ECO:0000256" key="1">
    <source>
        <dbReference type="ARBA" id="ARBA00009437"/>
    </source>
</evidence>
<dbReference type="GO" id="GO:0003700">
    <property type="term" value="F:DNA-binding transcription factor activity"/>
    <property type="evidence" value="ECO:0007669"/>
    <property type="project" value="InterPro"/>
</dbReference>
<dbReference type="InterPro" id="IPR050176">
    <property type="entry name" value="LTTR"/>
</dbReference>
<evidence type="ECO:0000256" key="2">
    <source>
        <dbReference type="ARBA" id="ARBA00023015"/>
    </source>
</evidence>
<dbReference type="GO" id="GO:0003677">
    <property type="term" value="F:DNA binding"/>
    <property type="evidence" value="ECO:0007669"/>
    <property type="project" value="UniProtKB-KW"/>
</dbReference>
<comment type="similarity">
    <text evidence="1">Belongs to the LysR transcriptional regulatory family.</text>
</comment>
<dbReference type="Proteomes" id="UP000009010">
    <property type="component" value="Chromosome"/>
</dbReference>
<dbReference type="EMBL" id="CP003244">
    <property type="protein sequence ID" value="AEX52585.1"/>
    <property type="molecule type" value="Genomic_DNA"/>
</dbReference>
<accession>H2ISD7</accession>
<dbReference type="Gene3D" id="1.10.10.10">
    <property type="entry name" value="Winged helix-like DNA-binding domain superfamily/Winged helix DNA-binding domain"/>
    <property type="match status" value="1"/>
</dbReference>
<keyword evidence="3" id="KW-0238">DNA-binding</keyword>
<evidence type="ECO:0000313" key="7">
    <source>
        <dbReference type="Proteomes" id="UP000009010"/>
    </source>
</evidence>
<reference evidence="6 7" key="1">
    <citation type="journal article" date="2012" name="J. Bacteriol.">
        <title>Complete Genome Sequence of Rahnella aquatilis CIP 78.65.</title>
        <authorList>
            <person name="Martinez R.J."/>
            <person name="Bruce D."/>
            <person name="Detter C."/>
            <person name="Goodwin L.A."/>
            <person name="Han J."/>
            <person name="Han C.S."/>
            <person name="Held B."/>
            <person name="Land M.L."/>
            <person name="Mikhailova N."/>
            <person name="Nolan M."/>
            <person name="Pennacchio L."/>
            <person name="Pitluck S."/>
            <person name="Tapia R."/>
            <person name="Woyke T."/>
            <person name="Sobecky P.A."/>
        </authorList>
    </citation>
    <scope>NUCLEOTIDE SEQUENCE [LARGE SCALE GENOMIC DNA]</scope>
    <source>
        <strain evidence="7">ATCC 33071 / DSM 4594 / JCM 1683 / NBRC 105701 / NCIMB 13365 / CIP 78.65</strain>
    </source>
</reference>
<feature type="domain" description="HTH lysR-type" evidence="5">
    <location>
        <begin position="10"/>
        <end position="61"/>
    </location>
</feature>
<gene>
    <name evidence="6" type="ordered locus">Rahaq2_2750</name>
</gene>
<name>H2ISD7_RAHAC</name>
<organism evidence="6 7">
    <name type="scientific">Rahnella aquatilis (strain ATCC 33071 / DSM 4594 / JCM 1683 / NBRC 105701 / NCIMB 13365 / CIP 78.65)</name>
    <dbReference type="NCBI Taxonomy" id="745277"/>
    <lineage>
        <taxon>Bacteria</taxon>
        <taxon>Pseudomonadati</taxon>
        <taxon>Pseudomonadota</taxon>
        <taxon>Gammaproteobacteria</taxon>
        <taxon>Enterobacterales</taxon>
        <taxon>Yersiniaceae</taxon>
        <taxon>Rahnella</taxon>
    </lineage>
</organism>
<reference evidence="7" key="2">
    <citation type="submission" date="2012-01" db="EMBL/GenBank/DDBJ databases">
        <title>Complete sequence of chromosome of Rahnella aquatilis CIP 78.65.</title>
        <authorList>
            <person name="Lucas S."/>
            <person name="Han J."/>
            <person name="Lapidus A."/>
            <person name="Cheng J.-F."/>
            <person name="Goodwin L."/>
            <person name="Pitluck S."/>
            <person name="Peters L."/>
            <person name="Ovchinnikova G."/>
            <person name="Held B."/>
            <person name="Detter J.C."/>
            <person name="Han C."/>
            <person name="Tapia R."/>
            <person name="Land M."/>
            <person name="Hauser L."/>
            <person name="Kyrpides N."/>
            <person name="Ivanova N."/>
            <person name="Pagani I."/>
            <person name="Sobecky P."/>
            <person name="Martinez R."/>
            <person name="Woyke T."/>
        </authorList>
    </citation>
    <scope>NUCLEOTIDE SEQUENCE [LARGE SCALE GENOMIC DNA]</scope>
    <source>
        <strain evidence="7">ATCC 33071 / DSM 4594 / JCM 1683 / NBRC 105701 / NCIMB 13365 / CIP 78.65</strain>
    </source>
</reference>
<evidence type="ECO:0000313" key="6">
    <source>
        <dbReference type="EMBL" id="AEX52585.1"/>
    </source>
</evidence>